<dbReference type="AlphaFoldDB" id="V5HCZ7"/>
<feature type="transmembrane region" description="Helical" evidence="1">
    <location>
        <begin position="172"/>
        <end position="192"/>
    </location>
</feature>
<keyword evidence="1" id="KW-0472">Membrane</keyword>
<keyword evidence="1" id="KW-1133">Transmembrane helix</keyword>
<evidence type="ECO:0000256" key="1">
    <source>
        <dbReference type="SAM" id="Phobius"/>
    </source>
</evidence>
<name>V5HCZ7_IXORI</name>
<dbReference type="EMBL" id="GANP01009184">
    <property type="protein sequence ID" value="JAB75284.1"/>
    <property type="molecule type" value="mRNA"/>
</dbReference>
<keyword evidence="1" id="KW-0812">Transmembrane</keyword>
<evidence type="ECO:0000313" key="2">
    <source>
        <dbReference type="EMBL" id="JAB75284.1"/>
    </source>
</evidence>
<proteinExistence type="evidence at transcript level"/>
<protein>
    <submittedName>
        <fullName evidence="2">Uncharacterized protein</fullName>
    </submittedName>
</protein>
<accession>V5HCZ7</accession>
<reference evidence="2" key="1">
    <citation type="journal article" date="2015" name="Sci. Rep.">
        <title>Tissue- and time-dependent transcription in Ixodes ricinus salivary glands and midguts when blood feeding on the vertebrate host.</title>
        <authorList>
            <person name="Kotsyfakis M."/>
            <person name="Schwarz A."/>
            <person name="Erhart J."/>
            <person name="Ribeiro J.M."/>
        </authorList>
    </citation>
    <scope>NUCLEOTIDE SEQUENCE</scope>
    <source>
        <tissue evidence="2">Salivary gland and midgut</tissue>
    </source>
</reference>
<organism evidence="2">
    <name type="scientific">Ixodes ricinus</name>
    <name type="common">Common tick</name>
    <name type="synonym">Acarus ricinus</name>
    <dbReference type="NCBI Taxonomy" id="34613"/>
    <lineage>
        <taxon>Eukaryota</taxon>
        <taxon>Metazoa</taxon>
        <taxon>Ecdysozoa</taxon>
        <taxon>Arthropoda</taxon>
        <taxon>Chelicerata</taxon>
        <taxon>Arachnida</taxon>
        <taxon>Acari</taxon>
        <taxon>Parasitiformes</taxon>
        <taxon>Ixodida</taxon>
        <taxon>Ixodoidea</taxon>
        <taxon>Ixodidae</taxon>
        <taxon>Ixodinae</taxon>
        <taxon>Ixodes</taxon>
    </lineage>
</organism>
<sequence length="199" mass="22446">MPTCLAVSTRTCEITIGDMFTQSTLIIPPIRASTQRIAVFTPGPMPSIVMYCRSSRTISRLSSTHLLAPSVLVTRICPSILDKGATVRTDPLSPEHMVHGMDSWRNSVARRLNWMDPLAVPAERLVRPIWLETLQTAEAGVPQRKPGVRVVVLENARWNRVREVRRKRREKLVQLVLPVGVQWWAFVCFIVTNARRGAT</sequence>